<gene>
    <name evidence="1" type="ORF">L0U89_19790</name>
</gene>
<evidence type="ECO:0000313" key="1">
    <source>
        <dbReference type="EMBL" id="MCF1753313.1"/>
    </source>
</evidence>
<keyword evidence="2" id="KW-1185">Reference proteome</keyword>
<evidence type="ECO:0000313" key="2">
    <source>
        <dbReference type="Proteomes" id="UP001201449"/>
    </source>
</evidence>
<accession>A0ABS9BZ15</accession>
<organism evidence="1 2">
    <name type="scientific">Mariniradius sediminis</name>
    <dbReference type="NCBI Taxonomy" id="2909237"/>
    <lineage>
        <taxon>Bacteria</taxon>
        <taxon>Pseudomonadati</taxon>
        <taxon>Bacteroidota</taxon>
        <taxon>Cytophagia</taxon>
        <taxon>Cytophagales</taxon>
        <taxon>Cyclobacteriaceae</taxon>
        <taxon>Mariniradius</taxon>
    </lineage>
</organism>
<sequence>MKIAGILTILFLITIFLFSKCSGTTESFEKTIIYGPFEIKVEGSSGKSFDLDKGKVGWTQVAYTISHDGKQVPFPKELQSNTGLPFLWRVYALPDAPDPTLLAGSQSLYLIYIQDGAPVVQPIVEQNSDFASLQFVDSENGQPGPYTEVFARNSTDNLDRLDSLRGGRFLMVGERALLDVYTRSIRPFHLDNHDVDHYNFPTPHGALAFSPDQKSIVFRANFQSWDTADEDLPDSEKALVVYDYREDNGYAVIFDDNDLRLLDVGEMNYDWFERFFEWKNSDSGDRLTIRKLETPPYWSGRFNVEYETNPYYSLYPVKAEMLPVFLTFLEQHAGLTAANIVEDRYHEYTGRIITFSAEGLKFDITMREDDQSLLFGKHLYSEGNQEYVAKVKEIADAFEAELASGRHQEHFGRIISETKKIRGLGK</sequence>
<reference evidence="1 2" key="1">
    <citation type="submission" date="2022-01" db="EMBL/GenBank/DDBJ databases">
        <title>Mariniradius saccharolyticus sp. nov., isolated from sediment of a river.</title>
        <authorList>
            <person name="Liu H."/>
        </authorList>
    </citation>
    <scope>NUCLEOTIDE SEQUENCE [LARGE SCALE GENOMIC DNA]</scope>
    <source>
        <strain evidence="1 2">RY-2</strain>
    </source>
</reference>
<proteinExistence type="predicted"/>
<protein>
    <recommendedName>
        <fullName evidence="3">WD40-like Beta Propeller Repeat</fullName>
    </recommendedName>
</protein>
<dbReference type="RefSeq" id="WP_234863110.1">
    <property type="nucleotide sequence ID" value="NZ_JAKEVZ010000026.1"/>
</dbReference>
<comment type="caution">
    <text evidence="1">The sequence shown here is derived from an EMBL/GenBank/DDBJ whole genome shotgun (WGS) entry which is preliminary data.</text>
</comment>
<name>A0ABS9BZ15_9BACT</name>
<dbReference type="EMBL" id="JAKEVZ010000026">
    <property type="protein sequence ID" value="MCF1753313.1"/>
    <property type="molecule type" value="Genomic_DNA"/>
</dbReference>
<evidence type="ECO:0008006" key="3">
    <source>
        <dbReference type="Google" id="ProtNLM"/>
    </source>
</evidence>
<dbReference type="Proteomes" id="UP001201449">
    <property type="component" value="Unassembled WGS sequence"/>
</dbReference>